<dbReference type="EMBL" id="BMAU01021221">
    <property type="protein sequence ID" value="GFY00486.1"/>
    <property type="molecule type" value="Genomic_DNA"/>
</dbReference>
<dbReference type="Proteomes" id="UP000887159">
    <property type="component" value="Unassembled WGS sequence"/>
</dbReference>
<accession>A0A8X6S1U8</accession>
<dbReference type="AlphaFoldDB" id="A0A8X6S1U8"/>
<reference evidence="1" key="1">
    <citation type="submission" date="2020-08" db="EMBL/GenBank/DDBJ databases">
        <title>Multicomponent nature underlies the extraordinary mechanical properties of spider dragline silk.</title>
        <authorList>
            <person name="Kono N."/>
            <person name="Nakamura H."/>
            <person name="Mori M."/>
            <person name="Yoshida Y."/>
            <person name="Ohtoshi R."/>
            <person name="Malay A.D."/>
            <person name="Moran D.A.P."/>
            <person name="Tomita M."/>
            <person name="Numata K."/>
            <person name="Arakawa K."/>
        </authorList>
    </citation>
    <scope>NUCLEOTIDE SEQUENCE</scope>
</reference>
<name>A0A8X6S1U8_TRICX</name>
<protein>
    <submittedName>
        <fullName evidence="1">Uncharacterized protein</fullName>
    </submittedName>
</protein>
<evidence type="ECO:0000313" key="1">
    <source>
        <dbReference type="EMBL" id="GFY00486.1"/>
    </source>
</evidence>
<proteinExistence type="predicted"/>
<organism evidence="1 2">
    <name type="scientific">Trichonephila clavipes</name>
    <name type="common">Golden silk orbweaver</name>
    <name type="synonym">Nephila clavipes</name>
    <dbReference type="NCBI Taxonomy" id="2585209"/>
    <lineage>
        <taxon>Eukaryota</taxon>
        <taxon>Metazoa</taxon>
        <taxon>Ecdysozoa</taxon>
        <taxon>Arthropoda</taxon>
        <taxon>Chelicerata</taxon>
        <taxon>Arachnida</taxon>
        <taxon>Araneae</taxon>
        <taxon>Araneomorphae</taxon>
        <taxon>Entelegynae</taxon>
        <taxon>Araneoidea</taxon>
        <taxon>Nephilidae</taxon>
        <taxon>Trichonephila</taxon>
    </lineage>
</organism>
<comment type="caution">
    <text evidence="1">The sequence shown here is derived from an EMBL/GenBank/DDBJ whole genome shotgun (WGS) entry which is preliminary data.</text>
</comment>
<sequence length="203" mass="22780">MFFLSWLERIAILAPKNPRGQLDEIAMKAPSRNGTCKRNTNDKLIFCRYRSEEKDSLSALNPCLCTHILFPIDLNAPKIETLKSLKNKNADLKLLASVSTDAVDHLNVSNASQGFLLGSSNSSADGIDVQIKRAAYLDEASKNKLLKSIQRRSTFSLRETVQYYKFYPDVQDVALPRFEFEAIAVHNSTKEHVYTPSLGNKLA</sequence>
<gene>
    <name evidence="1" type="ORF">TNCV_2138841</name>
</gene>
<evidence type="ECO:0000313" key="2">
    <source>
        <dbReference type="Proteomes" id="UP000887159"/>
    </source>
</evidence>
<keyword evidence="2" id="KW-1185">Reference proteome</keyword>